<dbReference type="CDD" id="cd00024">
    <property type="entry name" value="CD_CSD"/>
    <property type="match status" value="1"/>
</dbReference>
<dbReference type="InterPro" id="IPR017984">
    <property type="entry name" value="Chromo_dom_subgr"/>
</dbReference>
<dbReference type="OrthoDB" id="3026548at2759"/>
<dbReference type="Pfam" id="PF00385">
    <property type="entry name" value="Chromo"/>
    <property type="match status" value="1"/>
</dbReference>
<dbReference type="SMART" id="SM00298">
    <property type="entry name" value="CHROMO"/>
    <property type="match status" value="1"/>
</dbReference>
<dbReference type="InterPro" id="IPR051219">
    <property type="entry name" value="Heterochromatin_chromo-domain"/>
</dbReference>
<reference evidence="5" key="2">
    <citation type="submission" date="2015-01" db="EMBL/GenBank/DDBJ databases">
        <title>Evolutionary Origins and Diversification of the Mycorrhizal Mutualists.</title>
        <authorList>
            <consortium name="DOE Joint Genome Institute"/>
            <consortium name="Mycorrhizal Genomics Consortium"/>
            <person name="Kohler A."/>
            <person name="Kuo A."/>
            <person name="Nagy L.G."/>
            <person name="Floudas D."/>
            <person name="Copeland A."/>
            <person name="Barry K.W."/>
            <person name="Cichocki N."/>
            <person name="Veneault-Fourrey C."/>
            <person name="LaButti K."/>
            <person name="Lindquist E.A."/>
            <person name="Lipzen A."/>
            <person name="Lundell T."/>
            <person name="Morin E."/>
            <person name="Murat C."/>
            <person name="Riley R."/>
            <person name="Ohm R."/>
            <person name="Sun H."/>
            <person name="Tunlid A."/>
            <person name="Henrissat B."/>
            <person name="Grigoriev I.V."/>
            <person name="Hibbett D.S."/>
            <person name="Martin F."/>
        </authorList>
    </citation>
    <scope>NUCLEOTIDE SEQUENCE [LARGE SCALE GENOMIC DNA]</scope>
    <source>
        <strain evidence="5">h7</strain>
    </source>
</reference>
<dbReference type="GO" id="GO:0006338">
    <property type="term" value="P:chromatin remodeling"/>
    <property type="evidence" value="ECO:0007669"/>
    <property type="project" value="UniProtKB-ARBA"/>
</dbReference>
<reference evidence="4 5" key="1">
    <citation type="submission" date="2014-04" db="EMBL/GenBank/DDBJ databases">
        <authorList>
            <consortium name="DOE Joint Genome Institute"/>
            <person name="Kuo A."/>
            <person name="Gay G."/>
            <person name="Dore J."/>
            <person name="Kohler A."/>
            <person name="Nagy L.G."/>
            <person name="Floudas D."/>
            <person name="Copeland A."/>
            <person name="Barry K.W."/>
            <person name="Cichocki N."/>
            <person name="Veneault-Fourrey C."/>
            <person name="LaButti K."/>
            <person name="Lindquist E.A."/>
            <person name="Lipzen A."/>
            <person name="Lundell T."/>
            <person name="Morin E."/>
            <person name="Murat C."/>
            <person name="Sun H."/>
            <person name="Tunlid A."/>
            <person name="Henrissat B."/>
            <person name="Grigoriev I.V."/>
            <person name="Hibbett D.S."/>
            <person name="Martin F."/>
            <person name="Nordberg H.P."/>
            <person name="Cantor M.N."/>
            <person name="Hua S.X."/>
        </authorList>
    </citation>
    <scope>NUCLEOTIDE SEQUENCE [LARGE SCALE GENOMIC DNA]</scope>
    <source>
        <strain evidence="5">h7</strain>
    </source>
</reference>
<dbReference type="PRINTS" id="PR00504">
    <property type="entry name" value="CHROMODOMAIN"/>
</dbReference>
<dbReference type="InterPro" id="IPR016197">
    <property type="entry name" value="Chromo-like_dom_sf"/>
</dbReference>
<dbReference type="EMBL" id="KN831884">
    <property type="protein sequence ID" value="KIM34667.1"/>
    <property type="molecule type" value="Genomic_DNA"/>
</dbReference>
<evidence type="ECO:0000256" key="1">
    <source>
        <dbReference type="ARBA" id="ARBA00004123"/>
    </source>
</evidence>
<evidence type="ECO:0000256" key="2">
    <source>
        <dbReference type="ARBA" id="ARBA00023242"/>
    </source>
</evidence>
<comment type="subcellular location">
    <subcellularLocation>
        <location evidence="1">Nucleus</location>
    </subcellularLocation>
</comment>
<dbReference type="PANTHER" id="PTHR22812">
    <property type="entry name" value="CHROMOBOX PROTEIN"/>
    <property type="match status" value="1"/>
</dbReference>
<keyword evidence="5" id="KW-1185">Reference proteome</keyword>
<dbReference type="Proteomes" id="UP000053424">
    <property type="component" value="Unassembled WGS sequence"/>
</dbReference>
<dbReference type="STRING" id="686832.A0A0C2Y0P3"/>
<dbReference type="InterPro" id="IPR000953">
    <property type="entry name" value="Chromo/chromo_shadow_dom"/>
</dbReference>
<evidence type="ECO:0000259" key="3">
    <source>
        <dbReference type="PROSITE" id="PS50013"/>
    </source>
</evidence>
<organism evidence="4 5">
    <name type="scientific">Hebeloma cylindrosporum</name>
    <dbReference type="NCBI Taxonomy" id="76867"/>
    <lineage>
        <taxon>Eukaryota</taxon>
        <taxon>Fungi</taxon>
        <taxon>Dikarya</taxon>
        <taxon>Basidiomycota</taxon>
        <taxon>Agaricomycotina</taxon>
        <taxon>Agaricomycetes</taxon>
        <taxon>Agaricomycetidae</taxon>
        <taxon>Agaricales</taxon>
        <taxon>Agaricineae</taxon>
        <taxon>Hymenogastraceae</taxon>
        <taxon>Hebeloma</taxon>
    </lineage>
</organism>
<feature type="non-terminal residue" evidence="4">
    <location>
        <position position="108"/>
    </location>
</feature>
<dbReference type="AlphaFoldDB" id="A0A0C2Y0P3"/>
<evidence type="ECO:0000313" key="4">
    <source>
        <dbReference type="EMBL" id="KIM34667.1"/>
    </source>
</evidence>
<protein>
    <recommendedName>
        <fullName evidence="3">Chromo domain-containing protein</fullName>
    </recommendedName>
</protein>
<dbReference type="InterPro" id="IPR023780">
    <property type="entry name" value="Chromo_domain"/>
</dbReference>
<sequence>RLHLVFNVVKLTLAPADPIPGRHAPPPPPPELVEGEEEYVVEEILNSCMFRRKLQYLVKWEGYGVENNTWENADNLAHAADAVTDFHTWNPAAPCRIRALAFGSIPFR</sequence>
<name>A0A0C2Y0P3_HEBCY</name>
<dbReference type="HOGENOM" id="CLU_000384_31_3_1"/>
<accession>A0A0C2Y0P3</accession>
<dbReference type="InterPro" id="IPR023779">
    <property type="entry name" value="Chromodomain_CS"/>
</dbReference>
<dbReference type="Gene3D" id="2.40.50.40">
    <property type="match status" value="1"/>
</dbReference>
<gene>
    <name evidence="4" type="ORF">M413DRAFT_35908</name>
</gene>
<dbReference type="PROSITE" id="PS50013">
    <property type="entry name" value="CHROMO_2"/>
    <property type="match status" value="1"/>
</dbReference>
<evidence type="ECO:0000313" key="5">
    <source>
        <dbReference type="Proteomes" id="UP000053424"/>
    </source>
</evidence>
<proteinExistence type="predicted"/>
<dbReference type="GO" id="GO:0005634">
    <property type="term" value="C:nucleus"/>
    <property type="evidence" value="ECO:0007669"/>
    <property type="project" value="UniProtKB-SubCell"/>
</dbReference>
<dbReference type="SUPFAM" id="SSF54160">
    <property type="entry name" value="Chromo domain-like"/>
    <property type="match status" value="1"/>
</dbReference>
<feature type="domain" description="Chromo" evidence="3">
    <location>
        <begin position="39"/>
        <end position="87"/>
    </location>
</feature>
<dbReference type="PROSITE" id="PS00598">
    <property type="entry name" value="CHROMO_1"/>
    <property type="match status" value="1"/>
</dbReference>
<feature type="non-terminal residue" evidence="4">
    <location>
        <position position="1"/>
    </location>
</feature>
<keyword evidence="2" id="KW-0539">Nucleus</keyword>